<accession>A0A8D9F9N1</accession>
<sequence>MMESYYLSQVVCFVYFLSSQLCLPQPPLTWFRTWDLWQFFFYDIFVFLNVTVKYSTSKMISMVLSYQTDVFAQDFILTSQMYHSHRNDTDHCSRTNNERNKTVVDLKHVDQFISPRLGFVHEWDSCIVRETSLWVFGSVDIASNVKFNLWDRN</sequence>
<evidence type="ECO:0000313" key="1">
    <source>
        <dbReference type="EMBL" id="CAG6782052.1"/>
    </source>
</evidence>
<protein>
    <submittedName>
        <fullName evidence="1">Uncharacterized protein</fullName>
    </submittedName>
</protein>
<proteinExistence type="predicted"/>
<dbReference type="AlphaFoldDB" id="A0A8D9F9N1"/>
<name>A0A8D9F9N1_9HEMI</name>
<dbReference type="EMBL" id="HBUF01625719">
    <property type="protein sequence ID" value="CAG6782052.1"/>
    <property type="molecule type" value="Transcribed_RNA"/>
</dbReference>
<organism evidence="1">
    <name type="scientific">Cacopsylla melanoneura</name>
    <dbReference type="NCBI Taxonomy" id="428564"/>
    <lineage>
        <taxon>Eukaryota</taxon>
        <taxon>Metazoa</taxon>
        <taxon>Ecdysozoa</taxon>
        <taxon>Arthropoda</taxon>
        <taxon>Hexapoda</taxon>
        <taxon>Insecta</taxon>
        <taxon>Pterygota</taxon>
        <taxon>Neoptera</taxon>
        <taxon>Paraneoptera</taxon>
        <taxon>Hemiptera</taxon>
        <taxon>Sternorrhyncha</taxon>
        <taxon>Psylloidea</taxon>
        <taxon>Psyllidae</taxon>
        <taxon>Psyllinae</taxon>
        <taxon>Cacopsylla</taxon>
    </lineage>
</organism>
<reference evidence="1" key="1">
    <citation type="submission" date="2021-05" db="EMBL/GenBank/DDBJ databases">
        <authorList>
            <person name="Alioto T."/>
            <person name="Alioto T."/>
            <person name="Gomez Garrido J."/>
        </authorList>
    </citation>
    <scope>NUCLEOTIDE SEQUENCE</scope>
</reference>